<feature type="binding site" evidence="12">
    <location>
        <begin position="39"/>
        <end position="43"/>
    </location>
    <ligand>
        <name>substrate</name>
    </ligand>
</feature>
<evidence type="ECO:0000256" key="1">
    <source>
        <dbReference type="ARBA" id="ARBA00005380"/>
    </source>
</evidence>
<feature type="binding site" evidence="12">
    <location>
        <begin position="11"/>
        <end position="13"/>
    </location>
    <ligand>
        <name>substrate</name>
    </ligand>
</feature>
<dbReference type="STRING" id="1167632.GCA_000286335_01800"/>
<comment type="activity regulation">
    <text evidence="12">Activated by a monovalent cation that binds near, but not in, the active site. The most likely occupant of the site in vivo is potassium. Ion binding induces a conformational change that may alter substrate affinity.</text>
</comment>
<dbReference type="NCBIfam" id="TIGR02152">
    <property type="entry name" value="D_ribokin_bact"/>
    <property type="match status" value="1"/>
</dbReference>
<evidence type="ECO:0000256" key="9">
    <source>
        <dbReference type="ARBA" id="ARBA00022842"/>
    </source>
</evidence>
<evidence type="ECO:0000256" key="5">
    <source>
        <dbReference type="ARBA" id="ARBA00022723"/>
    </source>
</evidence>
<evidence type="ECO:0000256" key="11">
    <source>
        <dbReference type="ARBA" id="ARBA00023277"/>
    </source>
</evidence>
<keyword evidence="5 12" id="KW-0479">Metal-binding</keyword>
<dbReference type="AlphaFoldDB" id="A0A2T4PT70"/>
<comment type="caution">
    <text evidence="12">Lacks conserved residue(s) required for the propagation of feature annotation.</text>
</comment>
<keyword evidence="11 12" id="KW-0119">Carbohydrate metabolism</keyword>
<comment type="pathway">
    <text evidence="12">Carbohydrate metabolism; D-ribose degradation; D-ribose 5-phosphate from beta-D-ribopyranose: step 2/2.</text>
</comment>
<feature type="binding site" evidence="12">
    <location>
        <position position="271"/>
    </location>
    <ligand>
        <name>K(+)</name>
        <dbReference type="ChEBI" id="CHEBI:29103"/>
    </ligand>
</feature>
<keyword evidence="8 12" id="KW-0067">ATP-binding</keyword>
<accession>A0A2T4PT70</accession>
<dbReference type="Proteomes" id="UP000241209">
    <property type="component" value="Unassembled WGS sequence"/>
</dbReference>
<keyword evidence="12" id="KW-0963">Cytoplasm</keyword>
<feature type="binding site" evidence="12">
    <location>
        <begin position="209"/>
        <end position="214"/>
    </location>
    <ligand>
        <name>ATP</name>
        <dbReference type="ChEBI" id="CHEBI:30616"/>
    </ligand>
</feature>
<feature type="binding site" evidence="12">
    <location>
        <position position="237"/>
    </location>
    <ligand>
        <name>K(+)</name>
        <dbReference type="ChEBI" id="CHEBI:29103"/>
    </ligand>
</feature>
<dbReference type="InterPro" id="IPR011877">
    <property type="entry name" value="Ribokinase"/>
</dbReference>
<dbReference type="GO" id="GO:0019303">
    <property type="term" value="P:D-ribose catabolic process"/>
    <property type="evidence" value="ECO:0007669"/>
    <property type="project" value="UniProtKB-UniRule"/>
</dbReference>
<evidence type="ECO:0000256" key="6">
    <source>
        <dbReference type="ARBA" id="ARBA00022741"/>
    </source>
</evidence>
<feature type="binding site" evidence="12">
    <location>
        <position position="241"/>
    </location>
    <ligand>
        <name>substrate</name>
    </ligand>
</feature>
<dbReference type="InterPro" id="IPR029056">
    <property type="entry name" value="Ribokinase-like"/>
</dbReference>
<evidence type="ECO:0000313" key="15">
    <source>
        <dbReference type="Proteomes" id="UP000241209"/>
    </source>
</evidence>
<keyword evidence="9 12" id="KW-0460">Magnesium</keyword>
<dbReference type="Gene3D" id="3.40.1190.20">
    <property type="match status" value="1"/>
</dbReference>
<comment type="catalytic activity">
    <reaction evidence="12">
        <text>D-ribose + ATP = D-ribose 5-phosphate + ADP + H(+)</text>
        <dbReference type="Rhea" id="RHEA:13697"/>
        <dbReference type="ChEBI" id="CHEBI:15378"/>
        <dbReference type="ChEBI" id="CHEBI:30616"/>
        <dbReference type="ChEBI" id="CHEBI:47013"/>
        <dbReference type="ChEBI" id="CHEBI:78346"/>
        <dbReference type="ChEBI" id="CHEBI:456216"/>
        <dbReference type="EC" id="2.7.1.15"/>
    </reaction>
</comment>
<dbReference type="RefSeq" id="WP_107557015.1">
    <property type="nucleotide sequence ID" value="NZ_CANQVP010000089.1"/>
</dbReference>
<comment type="similarity">
    <text evidence="1">Belongs to the carbohydrate kinase pfkB family.</text>
</comment>
<dbReference type="InterPro" id="IPR011611">
    <property type="entry name" value="PfkB_dom"/>
</dbReference>
<dbReference type="GO" id="GO:0005524">
    <property type="term" value="F:ATP binding"/>
    <property type="evidence" value="ECO:0007669"/>
    <property type="project" value="UniProtKB-UniRule"/>
</dbReference>
<dbReference type="InterPro" id="IPR002139">
    <property type="entry name" value="Ribo/fructo_kinase"/>
</dbReference>
<keyword evidence="4 12" id="KW-0808">Transferase</keyword>
<keyword evidence="7 12" id="KW-0418">Kinase</keyword>
<feature type="active site" description="Proton acceptor" evidence="12">
    <location>
        <position position="241"/>
    </location>
</feature>
<keyword evidence="10 12" id="KW-0630">Potassium</keyword>
<dbReference type="Pfam" id="PF00294">
    <property type="entry name" value="PfkB"/>
    <property type="match status" value="1"/>
</dbReference>
<protein>
    <recommendedName>
        <fullName evidence="3 12">Ribokinase</fullName>
        <shortName evidence="12">RK</shortName>
        <ecNumber evidence="2 12">2.7.1.15</ecNumber>
    </recommendedName>
</protein>
<reference evidence="14 15" key="1">
    <citation type="journal article" date="2016" name="Front. Microbiol.">
        <title>Comprehensive Phylogenetic Analysis of Bovine Non-aureus Staphylococci Species Based on Whole-Genome Sequencing.</title>
        <authorList>
            <person name="Naushad S."/>
            <person name="Barkema H.W."/>
            <person name="Luby C."/>
            <person name="Condas L.A."/>
            <person name="Nobrega D.B."/>
            <person name="Carson D.A."/>
            <person name="De Buck J."/>
        </authorList>
    </citation>
    <scope>NUCLEOTIDE SEQUENCE [LARGE SCALE GENOMIC DNA]</scope>
    <source>
        <strain evidence="14 15">SNUC 2204</strain>
    </source>
</reference>
<comment type="cofactor">
    <cofactor evidence="12">
        <name>Mg(2+)</name>
        <dbReference type="ChEBI" id="CHEBI:18420"/>
    </cofactor>
    <text evidence="12">Requires a divalent cation, most likely magnesium in vivo, as an electrophilic catalyst to aid phosphoryl group transfer. It is the chelate of the metal and the nucleotide that is the actual substrate.</text>
</comment>
<evidence type="ECO:0000259" key="13">
    <source>
        <dbReference type="Pfam" id="PF00294"/>
    </source>
</evidence>
<feature type="binding site" evidence="12">
    <location>
        <position position="276"/>
    </location>
    <ligand>
        <name>K(+)</name>
        <dbReference type="ChEBI" id="CHEBI:29103"/>
    </ligand>
</feature>
<gene>
    <name evidence="12 14" type="primary">rbsK</name>
    <name evidence="14" type="ORF">BU072_06965</name>
</gene>
<dbReference type="GO" id="GO:0004747">
    <property type="term" value="F:ribokinase activity"/>
    <property type="evidence" value="ECO:0007669"/>
    <property type="project" value="UniProtKB-UniRule"/>
</dbReference>
<dbReference type="InterPro" id="IPR002173">
    <property type="entry name" value="Carboh/pur_kinase_PfkB_CS"/>
</dbReference>
<comment type="caution">
    <text evidence="14">The sequence shown here is derived from an EMBL/GenBank/DDBJ whole genome shotgun (WGS) entry which is preliminary data.</text>
</comment>
<dbReference type="SUPFAM" id="SSF53613">
    <property type="entry name" value="Ribokinase-like"/>
    <property type="match status" value="1"/>
</dbReference>
<dbReference type="GO" id="GO:0005829">
    <property type="term" value="C:cytosol"/>
    <property type="evidence" value="ECO:0007669"/>
    <property type="project" value="TreeGrafter"/>
</dbReference>
<evidence type="ECO:0000256" key="2">
    <source>
        <dbReference type="ARBA" id="ARBA00012035"/>
    </source>
</evidence>
<comment type="similarity">
    <text evidence="12">Belongs to the carbohydrate kinase PfkB family. Ribokinase subfamily.</text>
</comment>
<keyword evidence="6 12" id="KW-0547">Nucleotide-binding</keyword>
<feature type="binding site" evidence="12">
    <location>
        <begin position="240"/>
        <end position="241"/>
    </location>
    <ligand>
        <name>ATP</name>
        <dbReference type="ChEBI" id="CHEBI:30616"/>
    </ligand>
</feature>
<dbReference type="PANTHER" id="PTHR10584">
    <property type="entry name" value="SUGAR KINASE"/>
    <property type="match status" value="1"/>
</dbReference>
<dbReference type="PANTHER" id="PTHR10584:SF166">
    <property type="entry name" value="RIBOKINASE"/>
    <property type="match status" value="1"/>
</dbReference>
<dbReference type="HAMAP" id="MF_01987">
    <property type="entry name" value="Ribokinase"/>
    <property type="match status" value="1"/>
</dbReference>
<feature type="domain" description="Carbohydrate kinase PfkB" evidence="13">
    <location>
        <begin position="1"/>
        <end position="283"/>
    </location>
</feature>
<evidence type="ECO:0000256" key="10">
    <source>
        <dbReference type="ARBA" id="ARBA00022958"/>
    </source>
</evidence>
<feature type="binding site" evidence="12">
    <location>
        <position position="139"/>
    </location>
    <ligand>
        <name>substrate</name>
    </ligand>
</feature>
<evidence type="ECO:0000256" key="3">
    <source>
        <dbReference type="ARBA" id="ARBA00016943"/>
    </source>
</evidence>
<dbReference type="EC" id="2.7.1.15" evidence="2 12"/>
<feature type="binding site" evidence="12">
    <location>
        <position position="183"/>
    </location>
    <ligand>
        <name>ATP</name>
        <dbReference type="ChEBI" id="CHEBI:30616"/>
    </ligand>
</feature>
<dbReference type="OrthoDB" id="9775849at2"/>
<evidence type="ECO:0000313" key="14">
    <source>
        <dbReference type="EMBL" id="PTI29580.1"/>
    </source>
</evidence>
<dbReference type="PROSITE" id="PS00584">
    <property type="entry name" value="PFKB_KINASES_2"/>
    <property type="match status" value="1"/>
</dbReference>
<name>A0A2T4PT70_9STAP</name>
<dbReference type="GO" id="GO:0046872">
    <property type="term" value="F:metal ion binding"/>
    <property type="evidence" value="ECO:0007669"/>
    <property type="project" value="UniProtKB-KW"/>
</dbReference>
<comment type="function">
    <text evidence="12">Catalyzes the phosphorylation of ribose at O-5 in a reaction requiring ATP and magnesium. The resulting D-ribose-5-phosphate can then be used either for sythesis of nucleotides, histidine, and tryptophan, or as a component of the pentose phosphate pathway.</text>
</comment>
<sequence>MKNIIVIGSMSIDLVVSASKRPGKGETILGDDFFTTPGGKGANQAVAAARLGEQVHMVGRIGEDDFGKEIYENLKNNNVIVSGVERVTHLPSGTAHITLSEQDNSIIVVPSANYEVTPTFVQKHLESLSEGDIVLLQQEIPSETVEFVIDYCSKNGLVSILNPAPYREISDSIIGKVDYLTPNETESDAMFKGDLDDALSAYPMKLIVTLGEKGAVYHNGHEKVQVDGFIRDVKDTTGAGDTFNGAFAVALQKEYNLEKALAFANLAASHSVTGMGAQSGMPTLEDIKGEWDV</sequence>
<evidence type="ECO:0000256" key="12">
    <source>
        <dbReference type="HAMAP-Rule" id="MF_01987"/>
    </source>
</evidence>
<evidence type="ECO:0000256" key="8">
    <source>
        <dbReference type="ARBA" id="ARBA00022840"/>
    </source>
</evidence>
<comment type="subunit">
    <text evidence="12">Homodimer.</text>
</comment>
<evidence type="ECO:0000256" key="7">
    <source>
        <dbReference type="ARBA" id="ARBA00022777"/>
    </source>
</evidence>
<organism evidence="14 15">
    <name type="scientific">Mammaliicoccus vitulinus</name>
    <dbReference type="NCBI Taxonomy" id="71237"/>
    <lineage>
        <taxon>Bacteria</taxon>
        <taxon>Bacillati</taxon>
        <taxon>Bacillota</taxon>
        <taxon>Bacilli</taxon>
        <taxon>Bacillales</taxon>
        <taxon>Staphylococcaceae</taxon>
        <taxon>Mammaliicoccus</taxon>
    </lineage>
</organism>
<comment type="subcellular location">
    <subcellularLocation>
        <location evidence="12">Cytoplasm</location>
    </subcellularLocation>
</comment>
<feature type="binding site" evidence="12">
    <location>
        <position position="265"/>
    </location>
    <ligand>
        <name>ATP</name>
        <dbReference type="ChEBI" id="CHEBI:30616"/>
    </ligand>
</feature>
<evidence type="ECO:0000256" key="4">
    <source>
        <dbReference type="ARBA" id="ARBA00022679"/>
    </source>
</evidence>
<feature type="binding site" evidence="12">
    <location>
        <position position="235"/>
    </location>
    <ligand>
        <name>K(+)</name>
        <dbReference type="ChEBI" id="CHEBI:29103"/>
    </ligand>
</feature>
<proteinExistence type="inferred from homology"/>
<dbReference type="UniPathway" id="UPA00916">
    <property type="reaction ID" value="UER00889"/>
</dbReference>
<dbReference type="EMBL" id="PZFK01000012">
    <property type="protein sequence ID" value="PTI29580.1"/>
    <property type="molecule type" value="Genomic_DNA"/>
</dbReference>
<feature type="binding site" evidence="12">
    <location>
        <position position="274"/>
    </location>
    <ligand>
        <name>K(+)</name>
        <dbReference type="ChEBI" id="CHEBI:29103"/>
    </ligand>
</feature>
<dbReference type="PRINTS" id="PR00990">
    <property type="entry name" value="RIBOKINASE"/>
</dbReference>
<dbReference type="CDD" id="cd01174">
    <property type="entry name" value="ribokinase"/>
    <property type="match status" value="1"/>
</dbReference>